<keyword evidence="3" id="KW-1185">Reference proteome</keyword>
<dbReference type="AlphaFoldDB" id="A0A1X7LIL8"/>
<dbReference type="InterPro" id="IPR025375">
    <property type="entry name" value="DUF4365"/>
</dbReference>
<evidence type="ECO:0000259" key="1">
    <source>
        <dbReference type="Pfam" id="PF14280"/>
    </source>
</evidence>
<protein>
    <recommendedName>
        <fullName evidence="1">DUF4365 domain-containing protein</fullName>
    </recommendedName>
</protein>
<accession>A0A1X7LIL8</accession>
<sequence>MRYKSTERLGVNATEGIILREFDWIFREQPIVDVGIDALIEESEDGNPTGKFIALQIKSGKGNFSVSSDKLTYYISNIHYNYWLNFDIPILLIAHIPETNLTYWIEISERTIKKTKKKWKIDIPKRNQLNIKAKKKIAELLTDNNYEYQSIKIFKGEDIDAQTIYDIAEKSTCIEDSKDSTIKTIELLESLTLKSNESNEQFKHFNEIGLTFKSPRVIASVGTYAKNINLASKRMENECQIFSETFGAGIFAFEQAIMIHFLITQDIENVQKNVKSVETLPSALDRAIEGVKFMQESLSKFPEDYRTLTIAKKQMMSVVDLIIDEYKVAKIIVENLIESSNTLVKNNS</sequence>
<dbReference type="STRING" id="188872.SAMN03080602_04398"/>
<dbReference type="RefSeq" id="WP_085501038.1">
    <property type="nucleotide sequence ID" value="NZ_FXAO01000019.1"/>
</dbReference>
<dbReference type="Proteomes" id="UP000193420">
    <property type="component" value="Unassembled WGS sequence"/>
</dbReference>
<organism evidence="2 3">
    <name type="scientific">Arenibacter troitsensis</name>
    <dbReference type="NCBI Taxonomy" id="188872"/>
    <lineage>
        <taxon>Bacteria</taxon>
        <taxon>Pseudomonadati</taxon>
        <taxon>Bacteroidota</taxon>
        <taxon>Flavobacteriia</taxon>
        <taxon>Flavobacteriales</taxon>
        <taxon>Flavobacteriaceae</taxon>
        <taxon>Arenibacter</taxon>
    </lineage>
</organism>
<proteinExistence type="predicted"/>
<evidence type="ECO:0000313" key="3">
    <source>
        <dbReference type="Proteomes" id="UP000193420"/>
    </source>
</evidence>
<feature type="domain" description="DUF4365" evidence="1">
    <location>
        <begin position="7"/>
        <end position="140"/>
    </location>
</feature>
<reference evidence="3" key="1">
    <citation type="submission" date="2017-04" db="EMBL/GenBank/DDBJ databases">
        <authorList>
            <person name="Varghese N."/>
            <person name="Submissions S."/>
        </authorList>
    </citation>
    <scope>NUCLEOTIDE SEQUENCE [LARGE SCALE GENOMIC DNA]</scope>
    <source>
        <strain evidence="3">DSM 19835</strain>
    </source>
</reference>
<dbReference type="EMBL" id="FXAO01000019">
    <property type="protein sequence ID" value="SMG53635.1"/>
    <property type="molecule type" value="Genomic_DNA"/>
</dbReference>
<name>A0A1X7LIL8_9FLAO</name>
<gene>
    <name evidence="2" type="ORF">SAMN03080602_04398</name>
</gene>
<dbReference type="OrthoDB" id="4951670at2"/>
<dbReference type="Pfam" id="PF14280">
    <property type="entry name" value="DUF4365"/>
    <property type="match status" value="1"/>
</dbReference>
<evidence type="ECO:0000313" key="2">
    <source>
        <dbReference type="EMBL" id="SMG53635.1"/>
    </source>
</evidence>